<dbReference type="Gene3D" id="1.20.970.20">
    <property type="entry name" value="Glycogen synthesis protein GlgS"/>
    <property type="match status" value="1"/>
</dbReference>
<dbReference type="InterPro" id="IPR036295">
    <property type="entry name" value="GlgS_sf"/>
</dbReference>
<evidence type="ECO:0000313" key="2">
    <source>
        <dbReference type="Proteomes" id="UP001246690"/>
    </source>
</evidence>
<keyword evidence="2" id="KW-1185">Reference proteome</keyword>
<name>A0ABY9SJ98_9ENTR</name>
<dbReference type="SUPFAM" id="SSF109747">
    <property type="entry name" value="Glycogen synthesis protein GlgS"/>
    <property type="match status" value="1"/>
</dbReference>
<evidence type="ECO:0008006" key="3">
    <source>
        <dbReference type="Google" id="ProtNLM"/>
    </source>
</evidence>
<protein>
    <recommendedName>
        <fullName evidence="3">Glycogen synthesis protein GlgS</fullName>
    </recommendedName>
</protein>
<accession>A0ABY9SJ98</accession>
<reference evidence="1 2" key="1">
    <citation type="submission" date="2023-09" db="EMBL/GenBank/DDBJ databases">
        <title>Buttiauxella selenatireducens sp. nov., isolated from the rhizosphere of Cardamine hupingshanesis.</title>
        <authorList>
            <person name="Zhang S."/>
            <person name="Xu Z."/>
            <person name="Wang H."/>
            <person name="Guo Y."/>
        </authorList>
    </citation>
    <scope>NUCLEOTIDE SEQUENCE [LARGE SCALE GENOMIC DNA]</scope>
    <source>
        <strain evidence="1 2">R73</strain>
    </source>
</reference>
<dbReference type="InterPro" id="IPR015065">
    <property type="entry name" value="GlgS"/>
</dbReference>
<gene>
    <name evidence="1" type="ORF">RHD99_09305</name>
</gene>
<dbReference type="Pfam" id="PF08971">
    <property type="entry name" value="GlgS"/>
    <property type="match status" value="1"/>
</dbReference>
<dbReference type="Proteomes" id="UP001246690">
    <property type="component" value="Chromosome"/>
</dbReference>
<dbReference type="EMBL" id="CP133838">
    <property type="protein sequence ID" value="WMY76102.1"/>
    <property type="molecule type" value="Genomic_DNA"/>
</dbReference>
<organism evidence="1 2">
    <name type="scientific">Buttiauxella selenatireducens</name>
    <dbReference type="NCBI Taxonomy" id="3073902"/>
    <lineage>
        <taxon>Bacteria</taxon>
        <taxon>Pseudomonadati</taxon>
        <taxon>Pseudomonadota</taxon>
        <taxon>Gammaproteobacteria</taxon>
        <taxon>Enterobacterales</taxon>
        <taxon>Enterobacteriaceae</taxon>
        <taxon>Buttiauxella</taxon>
    </lineage>
</organism>
<evidence type="ECO:0000313" key="1">
    <source>
        <dbReference type="EMBL" id="WMY76102.1"/>
    </source>
</evidence>
<proteinExistence type="predicted"/>
<dbReference type="RefSeq" id="WP_309878532.1">
    <property type="nucleotide sequence ID" value="NZ_CP133838.1"/>
</dbReference>
<sequence length="67" mass="7655">MQLVNNKSIVSSKDLDFIALSFARMRSQGRYLCPDAITGNMDEGCKTWFLKHYATCYELLQEKATAM</sequence>